<keyword evidence="2" id="KW-1185">Reference proteome</keyword>
<organism evidence="1 2">
    <name type="scientific">Halorientalis regularis</name>
    <dbReference type="NCBI Taxonomy" id="660518"/>
    <lineage>
        <taxon>Archaea</taxon>
        <taxon>Methanobacteriati</taxon>
        <taxon>Methanobacteriota</taxon>
        <taxon>Stenosarchaea group</taxon>
        <taxon>Halobacteria</taxon>
        <taxon>Halobacteriales</taxon>
        <taxon>Haloarculaceae</taxon>
        <taxon>Halorientalis</taxon>
    </lineage>
</organism>
<name>A0A1G7TU13_9EURY</name>
<dbReference type="Proteomes" id="UP000199076">
    <property type="component" value="Unassembled WGS sequence"/>
</dbReference>
<evidence type="ECO:0000313" key="2">
    <source>
        <dbReference type="Proteomes" id="UP000199076"/>
    </source>
</evidence>
<accession>A0A1G7TU13</accession>
<sequence>MTHAKQSQIDFRESEEFVVGDDGMVRVKMETLQKHGPRNDCSSLGFWPF</sequence>
<evidence type="ECO:0000313" key="1">
    <source>
        <dbReference type="EMBL" id="SDG38050.1"/>
    </source>
</evidence>
<protein>
    <submittedName>
        <fullName evidence="1">Uncharacterized protein</fullName>
    </submittedName>
</protein>
<dbReference type="AlphaFoldDB" id="A0A1G7TU13"/>
<dbReference type="STRING" id="660518.SAMN05216218_1295"/>
<gene>
    <name evidence="1" type="ORF">SAMN05216218_1295</name>
</gene>
<reference evidence="2" key="1">
    <citation type="submission" date="2016-10" db="EMBL/GenBank/DDBJ databases">
        <authorList>
            <person name="Varghese N."/>
            <person name="Submissions S."/>
        </authorList>
    </citation>
    <scope>NUCLEOTIDE SEQUENCE [LARGE SCALE GENOMIC DNA]</scope>
    <source>
        <strain evidence="2">IBRC-M 10760</strain>
    </source>
</reference>
<proteinExistence type="predicted"/>
<dbReference type="EMBL" id="FNBK01000029">
    <property type="protein sequence ID" value="SDG38050.1"/>
    <property type="molecule type" value="Genomic_DNA"/>
</dbReference>